<dbReference type="PANTHER" id="PTHR36511">
    <property type="entry name" value="MERR FAMILY BACTERIAL REGULATORY PROTEIN"/>
    <property type="match status" value="1"/>
</dbReference>
<keyword evidence="1" id="KW-0805">Transcription regulation</keyword>
<accession>A0A1B7L455</accession>
<name>A0A1B7L455_9ENTR</name>
<dbReference type="OrthoDB" id="9799384at2"/>
<evidence type="ECO:0000256" key="3">
    <source>
        <dbReference type="ARBA" id="ARBA00023163"/>
    </source>
</evidence>
<dbReference type="Gene3D" id="1.10.260.40">
    <property type="entry name" value="lambda repressor-like DNA-binding domains"/>
    <property type="match status" value="1"/>
</dbReference>
<dbReference type="Proteomes" id="UP000078225">
    <property type="component" value="Unassembled WGS sequence"/>
</dbReference>
<evidence type="ECO:0000313" key="5">
    <source>
        <dbReference type="Proteomes" id="UP000078225"/>
    </source>
</evidence>
<proteinExistence type="predicted"/>
<evidence type="ECO:0000256" key="1">
    <source>
        <dbReference type="ARBA" id="ARBA00023015"/>
    </source>
</evidence>
<keyword evidence="2" id="KW-0238">DNA-binding</keyword>
<dbReference type="GO" id="GO:0003677">
    <property type="term" value="F:DNA binding"/>
    <property type="evidence" value="ECO:0007669"/>
    <property type="project" value="UniProtKB-KW"/>
</dbReference>
<dbReference type="SUPFAM" id="SSF47413">
    <property type="entry name" value="lambda repressor-like DNA-binding domains"/>
    <property type="match status" value="1"/>
</dbReference>
<protein>
    <submittedName>
        <fullName evidence="4">Transcriptional regulator</fullName>
    </submittedName>
</protein>
<dbReference type="InterPro" id="IPR052359">
    <property type="entry name" value="HTH-type_reg/antitoxin"/>
</dbReference>
<dbReference type="STRING" id="1691903.A9B99_07140"/>
<reference evidence="5" key="1">
    <citation type="submission" date="2016-05" db="EMBL/GenBank/DDBJ databases">
        <authorList>
            <person name="Behera P."/>
            <person name="Vaishampayan P."/>
            <person name="Singh N."/>
            <person name="Raina V."/>
            <person name="Suar M."/>
            <person name="Pattnaik A."/>
            <person name="Rastogi G."/>
        </authorList>
    </citation>
    <scope>NUCLEOTIDE SEQUENCE [LARGE SCALE GENOMIC DNA]</scope>
    <source>
        <strain evidence="5">MP23</strain>
    </source>
</reference>
<dbReference type="PANTHER" id="PTHR36511:SF6">
    <property type="entry name" value="TRANSCRIPTIONAL REGULATOR"/>
    <property type="match status" value="1"/>
</dbReference>
<evidence type="ECO:0000256" key="2">
    <source>
        <dbReference type="ARBA" id="ARBA00023125"/>
    </source>
</evidence>
<dbReference type="RefSeq" id="WP_064597676.1">
    <property type="nucleotide sequence ID" value="NZ_CP134782.1"/>
</dbReference>
<keyword evidence="3" id="KW-0804">Transcription</keyword>
<dbReference type="EMBL" id="LYRP01000012">
    <property type="protein sequence ID" value="OAT77080.1"/>
    <property type="molecule type" value="Genomic_DNA"/>
</dbReference>
<dbReference type="AlphaFoldDB" id="A0A1B7L455"/>
<sequence length="91" mass="10383">MELKDPGAELLTSLEQMIFKDMPQASLTTRNSIFSEYEQLRQGTGLQLDDFASAMGVTLAHVLEWEERRTQPTATELKLMRLIQAKKTLLQ</sequence>
<dbReference type="InterPro" id="IPR010982">
    <property type="entry name" value="Lambda_DNA-bd_dom_sf"/>
</dbReference>
<organism evidence="4 5">
    <name type="scientific">Mangrovibacter phragmitis</name>
    <dbReference type="NCBI Taxonomy" id="1691903"/>
    <lineage>
        <taxon>Bacteria</taxon>
        <taxon>Pseudomonadati</taxon>
        <taxon>Pseudomonadota</taxon>
        <taxon>Gammaproteobacteria</taxon>
        <taxon>Enterobacterales</taxon>
        <taxon>Enterobacteriaceae</taxon>
        <taxon>Mangrovibacter</taxon>
    </lineage>
</organism>
<comment type="caution">
    <text evidence="4">The sequence shown here is derived from an EMBL/GenBank/DDBJ whole genome shotgun (WGS) entry which is preliminary data.</text>
</comment>
<gene>
    <name evidence="4" type="ORF">A9B99_07140</name>
</gene>
<evidence type="ECO:0000313" key="4">
    <source>
        <dbReference type="EMBL" id="OAT77080.1"/>
    </source>
</evidence>
<keyword evidence="5" id="KW-1185">Reference proteome</keyword>
<dbReference type="NCBIfam" id="NF007481">
    <property type="entry name" value="PRK10072.1"/>
    <property type="match status" value="1"/>
</dbReference>